<dbReference type="PANTHER" id="PTHR16026">
    <property type="entry name" value="CARTILAGE ACIDIC PROTEIN 1"/>
    <property type="match status" value="1"/>
</dbReference>
<evidence type="ECO:0000313" key="4">
    <source>
        <dbReference type="EMBL" id="GAA4446516.1"/>
    </source>
</evidence>
<organism evidence="4 5">
    <name type="scientific">Nibrella saemangeumensis</name>
    <dbReference type="NCBI Taxonomy" id="1084526"/>
    <lineage>
        <taxon>Bacteria</taxon>
        <taxon>Pseudomonadati</taxon>
        <taxon>Bacteroidota</taxon>
        <taxon>Cytophagia</taxon>
        <taxon>Cytophagales</taxon>
        <taxon>Spirosomataceae</taxon>
        <taxon>Nibrella</taxon>
    </lineage>
</organism>
<dbReference type="InterPro" id="IPR027039">
    <property type="entry name" value="Crtac1"/>
</dbReference>
<feature type="domain" description="ASPIC/UnbV" evidence="3">
    <location>
        <begin position="536"/>
        <end position="596"/>
    </location>
</feature>
<gene>
    <name evidence="4" type="ORF">GCM10023189_01730</name>
</gene>
<dbReference type="SUPFAM" id="SSF69318">
    <property type="entry name" value="Integrin alpha N-terminal domain"/>
    <property type="match status" value="3"/>
</dbReference>
<reference evidence="5" key="1">
    <citation type="journal article" date="2019" name="Int. J. Syst. Evol. Microbiol.">
        <title>The Global Catalogue of Microorganisms (GCM) 10K type strain sequencing project: providing services to taxonomists for standard genome sequencing and annotation.</title>
        <authorList>
            <consortium name="The Broad Institute Genomics Platform"/>
            <consortium name="The Broad Institute Genome Sequencing Center for Infectious Disease"/>
            <person name="Wu L."/>
            <person name="Ma J."/>
        </authorList>
    </citation>
    <scope>NUCLEOTIDE SEQUENCE [LARGE SCALE GENOMIC DNA]</scope>
    <source>
        <strain evidence="5">JCM 17927</strain>
    </source>
</reference>
<dbReference type="PANTHER" id="PTHR16026:SF0">
    <property type="entry name" value="CARTILAGE ACIDIC PROTEIN 1"/>
    <property type="match status" value="1"/>
</dbReference>
<dbReference type="Pfam" id="PF13517">
    <property type="entry name" value="FG-GAP_3"/>
    <property type="match status" value="4"/>
</dbReference>
<dbReference type="InterPro" id="IPR028994">
    <property type="entry name" value="Integrin_alpha_N"/>
</dbReference>
<keyword evidence="1 2" id="KW-0732">Signal</keyword>
<dbReference type="InterPro" id="IPR013517">
    <property type="entry name" value="FG-GAP"/>
</dbReference>
<evidence type="ECO:0000256" key="2">
    <source>
        <dbReference type="SAM" id="SignalP"/>
    </source>
</evidence>
<evidence type="ECO:0000256" key="1">
    <source>
        <dbReference type="ARBA" id="ARBA00022729"/>
    </source>
</evidence>
<comment type="caution">
    <text evidence="4">The sequence shown here is derived from an EMBL/GenBank/DDBJ whole genome shotgun (WGS) entry which is preliminary data.</text>
</comment>
<evidence type="ECO:0000313" key="5">
    <source>
        <dbReference type="Proteomes" id="UP001501175"/>
    </source>
</evidence>
<sequence>MKYPLRLLVLSCVWLLFSCRQTDTLFEKLPSSRTNIRFANNLEESPDFNVLKYGYFYNGGGVAAGDFNNDGLVDLYFTGNLSANRLYLNKGDFEFEDITRKAGVEATDGWNTGVSLVDINEDGWLDIYVCRSAAQNPKLRRNLLFINNKDLTFSEKAAEYGLDDPAYSTQAAFFDYDRDGDLDVFLLNHSVQEYAGFSRLLADMRSQDNPNYSSKLYRNDSGRDGRPHFTDVTKEAGLTANVLSFGLGVAVSDFNNDGWLDLYVSNDYNENDYLYLNQQNGTYREVVREAMGHTSLYSMGSDAADINNDGWIDLLTLDMLPEHNERIKLTSGDDNFDKNEQLLQAGFHHQTMRNMLQLNNGASGTEVATTSLTPTFSEIGQLAGISNTDWSWAGLWADFDNDGWKDLFVTNGYVRDYTNMQFLKYTMDEQLKAQQTGQPADPMEVIAQMPAIKEPNYIYSNSKNLTFTNRTADWGLNEPTCSNGAVYADLDNDGDADLVVNNANAEAGIYRNQAERLVKNYALTIELKAARPAQVIGARVMVYSQGQPQVQEFSPVRGFQSAQYTPLLFGLGAQPQADSVRVVWADGRSQVVRKSVQAGKLTLSYRDAGEMYRYPVATAGYGQAVNGLLTFTHQAPITNDYKIQPLLPHPISSVGPHMATADVNADGQTDLFVGGGRGQSGQVFLQQGGRWVATTQPALQVDAACADADAAWFDADDDDDLDLLVASAGYELPDKDDRLQTRLYLNDGKGRLIRSTGFPDVRLSASCVRTVDLDGDGDLDVFIGGRVIPGQYPKAPGSRLLLNDGKGVFTDETNGLAPDLQKAGMITDAVWIDLNQDKQPELVLAVEFGPLRAFRFTDGRLKEAAGILPNTSGCWNRLLAEDLDNDGDPDLIAGNLGLNSQLRTSPDQPLTLWGIPGGRADQVIPVLAVPEAGKLYPFYARDEMLDQFTPLRKKYPDYVRYAKADLTDVFSPAEPQPMLQLQAGELRTLIFWNEPKQFRAEALPIQAQTAPVFAVAAVDVDQDGKKDILLGGNQLRNRVRMGNMDANQGGVLLNKGNGKFLYRSPAQSGFGWTGEVRDLKVVQAGPQSYLLVAGTGHPVRVIRLGRAL</sequence>
<evidence type="ECO:0000259" key="3">
    <source>
        <dbReference type="Pfam" id="PF07593"/>
    </source>
</evidence>
<accession>A0ABP8M9K2</accession>
<dbReference type="Proteomes" id="UP001501175">
    <property type="component" value="Unassembled WGS sequence"/>
</dbReference>
<dbReference type="RefSeq" id="WP_345239699.1">
    <property type="nucleotide sequence ID" value="NZ_BAABHD010000002.1"/>
</dbReference>
<dbReference type="Gene3D" id="2.130.10.130">
    <property type="entry name" value="Integrin alpha, N-terminal"/>
    <property type="match status" value="4"/>
</dbReference>
<dbReference type="InterPro" id="IPR011519">
    <property type="entry name" value="UnbV_ASPIC"/>
</dbReference>
<dbReference type="EMBL" id="BAABHD010000002">
    <property type="protein sequence ID" value="GAA4446516.1"/>
    <property type="molecule type" value="Genomic_DNA"/>
</dbReference>
<keyword evidence="5" id="KW-1185">Reference proteome</keyword>
<name>A0ABP8M9K2_9BACT</name>
<dbReference type="Pfam" id="PF07593">
    <property type="entry name" value="UnbV_ASPIC"/>
    <property type="match status" value="1"/>
</dbReference>
<feature type="signal peptide" evidence="2">
    <location>
        <begin position="1"/>
        <end position="22"/>
    </location>
</feature>
<proteinExistence type="predicted"/>
<protein>
    <submittedName>
        <fullName evidence="4">VCBS repeat-containing protein</fullName>
    </submittedName>
</protein>
<dbReference type="PROSITE" id="PS51257">
    <property type="entry name" value="PROKAR_LIPOPROTEIN"/>
    <property type="match status" value="1"/>
</dbReference>
<feature type="chain" id="PRO_5046218080" evidence="2">
    <location>
        <begin position="23"/>
        <end position="1108"/>
    </location>
</feature>